<reference evidence="3" key="1">
    <citation type="submission" date="2021-06" db="EMBL/GenBank/DDBJ databases">
        <title>Sequencing of actinobacteria type strains.</title>
        <authorList>
            <person name="Nguyen G.-S."/>
            <person name="Wentzel A."/>
        </authorList>
    </citation>
    <scope>NUCLEOTIDE SEQUENCE</scope>
    <source>
        <strain evidence="3">P38-E01</strain>
    </source>
</reference>
<accession>A0A949JFE4</accession>
<keyword evidence="2" id="KW-0472">Membrane</keyword>
<feature type="transmembrane region" description="Helical" evidence="2">
    <location>
        <begin position="97"/>
        <end position="120"/>
    </location>
</feature>
<feature type="compositionally biased region" description="Low complexity" evidence="1">
    <location>
        <begin position="241"/>
        <end position="251"/>
    </location>
</feature>
<proteinExistence type="predicted"/>
<feature type="transmembrane region" description="Helical" evidence="2">
    <location>
        <begin position="46"/>
        <end position="68"/>
    </location>
</feature>
<dbReference type="RefSeq" id="WP_211041004.1">
    <property type="nucleotide sequence ID" value="NZ_JAELVF020000001.1"/>
</dbReference>
<evidence type="ECO:0000313" key="3">
    <source>
        <dbReference type="EMBL" id="MBU7597494.1"/>
    </source>
</evidence>
<keyword evidence="4" id="KW-1185">Reference proteome</keyword>
<feature type="region of interest" description="Disordered" evidence="1">
    <location>
        <begin position="235"/>
        <end position="257"/>
    </location>
</feature>
<evidence type="ECO:0000313" key="4">
    <source>
        <dbReference type="Proteomes" id="UP000694501"/>
    </source>
</evidence>
<keyword evidence="2" id="KW-1133">Transmembrane helix</keyword>
<organism evidence="3 4">
    <name type="scientific">Streptomyces tardus</name>
    <dbReference type="NCBI Taxonomy" id="2780544"/>
    <lineage>
        <taxon>Bacteria</taxon>
        <taxon>Bacillati</taxon>
        <taxon>Actinomycetota</taxon>
        <taxon>Actinomycetes</taxon>
        <taxon>Kitasatosporales</taxon>
        <taxon>Streptomycetaceae</taxon>
        <taxon>Streptomyces</taxon>
    </lineage>
</organism>
<evidence type="ECO:0000256" key="1">
    <source>
        <dbReference type="SAM" id="MobiDB-lite"/>
    </source>
</evidence>
<gene>
    <name evidence="3" type="ORF">JGS22_007615</name>
</gene>
<keyword evidence="2" id="KW-0812">Transmembrane</keyword>
<dbReference type="AlphaFoldDB" id="A0A949JFE4"/>
<dbReference type="EMBL" id="JAELVF020000001">
    <property type="protein sequence ID" value="MBU7597494.1"/>
    <property type="molecule type" value="Genomic_DNA"/>
</dbReference>
<name>A0A949JFE4_9ACTN</name>
<protein>
    <submittedName>
        <fullName evidence="3">Uncharacterized protein</fullName>
    </submittedName>
</protein>
<dbReference type="Proteomes" id="UP000694501">
    <property type="component" value="Unassembled WGS sequence"/>
</dbReference>
<comment type="caution">
    <text evidence="3">The sequence shown here is derived from an EMBL/GenBank/DDBJ whole genome shotgun (WGS) entry which is preliminary data.</text>
</comment>
<sequence>MLIGFAVGLLLLGAAYGAILGDVEEVLDSVDSMRRSAEAMGEMTEAFASMLMTTIATVGSAYVVLAVLRARGEEVSGRAEPLPATGLSRHRRLGGHLTVALLAGPFLLLLAGLGFGFLGSVSADEPSLLPKLVGAALLHSPALWVTAGAAAAAVRPGAPVEHGGVGAADVLVRRRIPRPGARLSGVDEQSVTVRPCPPGAGGVRGVAAARTSDGVCAPAAGIRGARVPPAESGVEIAAVDGSSTRSPQGSSTSGGGS</sequence>
<evidence type="ECO:0000256" key="2">
    <source>
        <dbReference type="SAM" id="Phobius"/>
    </source>
</evidence>